<evidence type="ECO:0000256" key="9">
    <source>
        <dbReference type="SAM" id="Phobius"/>
    </source>
</evidence>
<dbReference type="InterPro" id="IPR007829">
    <property type="entry name" value="TM2"/>
</dbReference>
<dbReference type="PANTHER" id="PTHR21016">
    <property type="entry name" value="BETA-AMYLOID BINDING PROTEIN-RELATED"/>
    <property type="match status" value="1"/>
</dbReference>
<protein>
    <submittedName>
        <fullName evidence="12">TM2 domain-containing protein</fullName>
    </submittedName>
</protein>
<keyword evidence="6 9" id="KW-0472">Membrane</keyword>
<dbReference type="Proteomes" id="UP000192578">
    <property type="component" value="Unassembled WGS sequence"/>
</dbReference>
<comment type="similarity">
    <text evidence="2">Belongs to the TM2 family.</text>
</comment>
<evidence type="ECO:0000313" key="13">
    <source>
        <dbReference type="Proteomes" id="UP000192578"/>
    </source>
</evidence>
<keyword evidence="13" id="KW-1185">Reference proteome</keyword>
<dbReference type="InterPro" id="IPR050932">
    <property type="entry name" value="TM2D1-3-like"/>
</dbReference>
<evidence type="ECO:0000256" key="3">
    <source>
        <dbReference type="ARBA" id="ARBA00022692"/>
    </source>
</evidence>
<comment type="caution">
    <text evidence="12">The sequence shown here is derived from an EMBL/GenBank/DDBJ whole genome shotgun (WGS) entry which is preliminary data.</text>
</comment>
<keyword evidence="4 10" id="KW-0732">Signal</keyword>
<proteinExistence type="inferred from homology"/>
<keyword evidence="7" id="KW-0325">Glycoprotein</keyword>
<comment type="subcellular location">
    <subcellularLocation>
        <location evidence="1">Membrane</location>
        <topology evidence="1">Multi-pass membrane protein</topology>
    </subcellularLocation>
</comment>
<feature type="domain" description="TM2" evidence="11">
    <location>
        <begin position="222"/>
        <end position="270"/>
    </location>
</feature>
<name>A0A1W0XAS1_HYPEX</name>
<dbReference type="EMBL" id="MTYJ01000006">
    <property type="protein sequence ID" value="OQV24504.1"/>
    <property type="molecule type" value="Genomic_DNA"/>
</dbReference>
<organism evidence="12 13">
    <name type="scientific">Hypsibius exemplaris</name>
    <name type="common">Freshwater tardigrade</name>
    <dbReference type="NCBI Taxonomy" id="2072580"/>
    <lineage>
        <taxon>Eukaryota</taxon>
        <taxon>Metazoa</taxon>
        <taxon>Ecdysozoa</taxon>
        <taxon>Tardigrada</taxon>
        <taxon>Eutardigrada</taxon>
        <taxon>Parachela</taxon>
        <taxon>Hypsibioidea</taxon>
        <taxon>Hypsibiidae</taxon>
        <taxon>Hypsibius</taxon>
    </lineage>
</organism>
<evidence type="ECO:0000256" key="8">
    <source>
        <dbReference type="SAM" id="MobiDB-lite"/>
    </source>
</evidence>
<sequence>MALYTNIGHAFWLALVIFGLITHATVGDGVLTLAPRRSSRAGDCGIDGKGCLRAEGIPSNNIVLPVPTRVGKGSLELGGKSPTDEIISRSKNRPVRTDAAEKLGWNSGSDYHPELMEKGQEQWSDAAAQSSFSEEEPYDPYSPLVRCNFLPLEFLECDEPEDLEGNQTAFDVNGGFGCYRYGGLRWEDVLTTSTYCTVLPGIECHGPERFKRDGVPCVKFTGHYFITTLLFSVLMGFFAVDRFCLGYTCIGIGKILTLGGFGVWWIVDIVLLVTGNLVPEDGSNWMPNY</sequence>
<evidence type="ECO:0000256" key="6">
    <source>
        <dbReference type="ARBA" id="ARBA00023136"/>
    </source>
</evidence>
<keyword evidence="5 9" id="KW-1133">Transmembrane helix</keyword>
<keyword evidence="3 9" id="KW-0812">Transmembrane</keyword>
<evidence type="ECO:0000256" key="4">
    <source>
        <dbReference type="ARBA" id="ARBA00022729"/>
    </source>
</evidence>
<dbReference type="OrthoDB" id="408511at2759"/>
<dbReference type="GO" id="GO:0016020">
    <property type="term" value="C:membrane"/>
    <property type="evidence" value="ECO:0007669"/>
    <property type="project" value="UniProtKB-SubCell"/>
</dbReference>
<evidence type="ECO:0000259" key="11">
    <source>
        <dbReference type="Pfam" id="PF05154"/>
    </source>
</evidence>
<feature type="transmembrane region" description="Helical" evidence="9">
    <location>
        <begin position="224"/>
        <end position="243"/>
    </location>
</feature>
<accession>A0A1W0XAS1</accession>
<gene>
    <name evidence="12" type="ORF">BV898_01566</name>
</gene>
<evidence type="ECO:0000313" key="12">
    <source>
        <dbReference type="EMBL" id="OQV24504.1"/>
    </source>
</evidence>
<feature type="chain" id="PRO_5012845453" evidence="10">
    <location>
        <begin position="28"/>
        <end position="289"/>
    </location>
</feature>
<dbReference type="PANTHER" id="PTHR21016:SF4">
    <property type="entry name" value="TM2 DOMAIN-CONTAINING PROTEIN 2"/>
    <property type="match status" value="1"/>
</dbReference>
<evidence type="ECO:0000256" key="1">
    <source>
        <dbReference type="ARBA" id="ARBA00004141"/>
    </source>
</evidence>
<dbReference type="AlphaFoldDB" id="A0A1W0XAS1"/>
<evidence type="ECO:0000256" key="10">
    <source>
        <dbReference type="SAM" id="SignalP"/>
    </source>
</evidence>
<reference evidence="13" key="1">
    <citation type="submission" date="2017-01" db="EMBL/GenBank/DDBJ databases">
        <title>Comparative genomics of anhydrobiosis in the tardigrade Hypsibius dujardini.</title>
        <authorList>
            <person name="Yoshida Y."/>
            <person name="Koutsovoulos G."/>
            <person name="Laetsch D."/>
            <person name="Stevens L."/>
            <person name="Kumar S."/>
            <person name="Horikawa D."/>
            <person name="Ishino K."/>
            <person name="Komine S."/>
            <person name="Tomita M."/>
            <person name="Blaxter M."/>
            <person name="Arakawa K."/>
        </authorList>
    </citation>
    <scope>NUCLEOTIDE SEQUENCE [LARGE SCALE GENOMIC DNA]</scope>
    <source>
        <strain evidence="13">Z151</strain>
    </source>
</reference>
<evidence type="ECO:0000256" key="5">
    <source>
        <dbReference type="ARBA" id="ARBA00022989"/>
    </source>
</evidence>
<evidence type="ECO:0000256" key="2">
    <source>
        <dbReference type="ARBA" id="ARBA00008284"/>
    </source>
</evidence>
<feature type="signal peptide" evidence="10">
    <location>
        <begin position="1"/>
        <end position="27"/>
    </location>
</feature>
<feature type="region of interest" description="Disordered" evidence="8">
    <location>
        <begin position="74"/>
        <end position="111"/>
    </location>
</feature>
<feature type="transmembrane region" description="Helical" evidence="9">
    <location>
        <begin position="255"/>
        <end position="278"/>
    </location>
</feature>
<dbReference type="Pfam" id="PF05154">
    <property type="entry name" value="TM2"/>
    <property type="match status" value="1"/>
</dbReference>
<evidence type="ECO:0000256" key="7">
    <source>
        <dbReference type="ARBA" id="ARBA00023180"/>
    </source>
</evidence>